<dbReference type="PANTHER" id="PTHR42877">
    <property type="entry name" value="L-ORNITHINE N(5)-MONOOXYGENASE-RELATED"/>
    <property type="match status" value="1"/>
</dbReference>
<dbReference type="OrthoDB" id="6716560at2"/>
<dbReference type="PANTHER" id="PTHR42877:SF4">
    <property type="entry name" value="FAD_NAD(P)-BINDING DOMAIN-CONTAINING PROTEIN-RELATED"/>
    <property type="match status" value="1"/>
</dbReference>
<dbReference type="EMBL" id="NKYE01000014">
    <property type="protein sequence ID" value="OZM71216.1"/>
    <property type="molecule type" value="Genomic_DNA"/>
</dbReference>
<dbReference type="InterPro" id="IPR036188">
    <property type="entry name" value="FAD/NAD-bd_sf"/>
</dbReference>
<dbReference type="InterPro" id="IPR051209">
    <property type="entry name" value="FAD-bind_Monooxygenase_sf"/>
</dbReference>
<keyword evidence="2" id="KW-1185">Reference proteome</keyword>
<organism evidence="1 2">
    <name type="scientific">Amycolatopsis antarctica</name>
    <dbReference type="NCBI Taxonomy" id="1854586"/>
    <lineage>
        <taxon>Bacteria</taxon>
        <taxon>Bacillati</taxon>
        <taxon>Actinomycetota</taxon>
        <taxon>Actinomycetes</taxon>
        <taxon>Pseudonocardiales</taxon>
        <taxon>Pseudonocardiaceae</taxon>
        <taxon>Amycolatopsis</taxon>
    </lineage>
</organism>
<gene>
    <name evidence="1" type="ORF">CFN78_20650</name>
</gene>
<accession>A0A263D105</accession>
<evidence type="ECO:0000313" key="2">
    <source>
        <dbReference type="Proteomes" id="UP000242444"/>
    </source>
</evidence>
<dbReference type="AlphaFoldDB" id="A0A263D105"/>
<comment type="caution">
    <text evidence="1">The sequence shown here is derived from an EMBL/GenBank/DDBJ whole genome shotgun (WGS) entry which is preliminary data.</text>
</comment>
<sequence>MSDARDGLGDFSGQVLRGTEWFGHDFAGQRVAVVAPGREAAQIAPEVAATALSVKVFQEEPDWVLPLPVPGGRAVGIAVARAFLRWQIKDPWVRRLLTPDRRFGSRRLAPGLNYYDALQRQNCTLVTWPVYAFAPEGVRTAEGVEHRADVVVLGNSSIFAHTPEGRPA</sequence>
<dbReference type="Gene3D" id="3.50.50.60">
    <property type="entry name" value="FAD/NAD(P)-binding domain"/>
    <property type="match status" value="1"/>
</dbReference>
<evidence type="ECO:0000313" key="1">
    <source>
        <dbReference type="EMBL" id="OZM71216.1"/>
    </source>
</evidence>
<dbReference type="SUPFAM" id="SSF51905">
    <property type="entry name" value="FAD/NAD(P)-binding domain"/>
    <property type="match status" value="1"/>
</dbReference>
<dbReference type="RefSeq" id="WP_094864519.1">
    <property type="nucleotide sequence ID" value="NZ_NKYE01000014.1"/>
</dbReference>
<protein>
    <submittedName>
        <fullName evidence="1">FAD-dependent oxidoreductase</fullName>
    </submittedName>
</protein>
<dbReference type="Proteomes" id="UP000242444">
    <property type="component" value="Unassembled WGS sequence"/>
</dbReference>
<dbReference type="InParanoid" id="A0A263D105"/>
<proteinExistence type="predicted"/>
<reference evidence="1 2" key="1">
    <citation type="submission" date="2017-07" db="EMBL/GenBank/DDBJ databases">
        <title>Amycolatopsis antarcticus sp. nov., isolated from the surface of an Antarcticus brown macroalga.</title>
        <authorList>
            <person name="Wang J."/>
            <person name="Leiva S."/>
            <person name="Huang J."/>
            <person name="Huang Y."/>
        </authorList>
    </citation>
    <scope>NUCLEOTIDE SEQUENCE [LARGE SCALE GENOMIC DNA]</scope>
    <source>
        <strain evidence="1 2">AU-G6</strain>
    </source>
</reference>
<name>A0A263D105_9PSEU</name>